<protein>
    <submittedName>
        <fullName evidence="2">Cyclic lactone autoinducer peptide</fullName>
    </submittedName>
</protein>
<evidence type="ECO:0000313" key="3">
    <source>
        <dbReference type="Proteomes" id="UP000323166"/>
    </source>
</evidence>
<dbReference type="EMBL" id="VNHM01000004">
    <property type="protein sequence ID" value="TYO96494.1"/>
    <property type="molecule type" value="Genomic_DNA"/>
</dbReference>
<feature type="signal peptide" evidence="1">
    <location>
        <begin position="1"/>
        <end position="26"/>
    </location>
</feature>
<gene>
    <name evidence="2" type="ORF">LX24_00962</name>
</gene>
<dbReference type="AlphaFoldDB" id="A0A5S4ZUM3"/>
<dbReference type="Proteomes" id="UP000323166">
    <property type="component" value="Unassembled WGS sequence"/>
</dbReference>
<keyword evidence="1" id="KW-0732">Signal</keyword>
<sequence>MKKITSRLWVFAVAALLLLAKVTAAAASACLISAYQPEVPEALRK</sequence>
<proteinExistence type="predicted"/>
<dbReference type="RefSeq" id="WP_166511003.1">
    <property type="nucleotide sequence ID" value="NZ_VNHM01000004.1"/>
</dbReference>
<evidence type="ECO:0000313" key="2">
    <source>
        <dbReference type="EMBL" id="TYO96494.1"/>
    </source>
</evidence>
<feature type="chain" id="PRO_5024409533" evidence="1">
    <location>
        <begin position="27"/>
        <end position="45"/>
    </location>
</feature>
<organism evidence="2 3">
    <name type="scientific">Desulfallas thermosapovorans DSM 6562</name>
    <dbReference type="NCBI Taxonomy" id="1121431"/>
    <lineage>
        <taxon>Bacteria</taxon>
        <taxon>Bacillati</taxon>
        <taxon>Bacillota</taxon>
        <taxon>Clostridia</taxon>
        <taxon>Eubacteriales</taxon>
        <taxon>Desulfallaceae</taxon>
        <taxon>Desulfallas</taxon>
    </lineage>
</organism>
<evidence type="ECO:0000256" key="1">
    <source>
        <dbReference type="SAM" id="SignalP"/>
    </source>
</evidence>
<keyword evidence="3" id="KW-1185">Reference proteome</keyword>
<accession>A0A5S4ZUM3</accession>
<reference evidence="2 3" key="1">
    <citation type="submission" date="2019-07" db="EMBL/GenBank/DDBJ databases">
        <title>Genomic Encyclopedia of Type Strains, Phase I: the one thousand microbial genomes (KMG-I) project.</title>
        <authorList>
            <person name="Kyrpides N."/>
        </authorList>
    </citation>
    <scope>NUCLEOTIDE SEQUENCE [LARGE SCALE GENOMIC DNA]</scope>
    <source>
        <strain evidence="2 3">DSM 6562</strain>
    </source>
</reference>
<dbReference type="InterPro" id="IPR009229">
    <property type="entry name" value="AgrD"/>
</dbReference>
<name>A0A5S4ZUM3_9FIRM</name>
<comment type="caution">
    <text evidence="2">The sequence shown here is derived from an EMBL/GenBank/DDBJ whole genome shotgun (WGS) entry which is preliminary data.</text>
</comment>
<dbReference type="NCBIfam" id="TIGR04223">
    <property type="entry name" value="quorum_AgrD"/>
    <property type="match status" value="1"/>
</dbReference>